<dbReference type="InterPro" id="IPR057721">
    <property type="entry name" value="BCD1_alpha/beta"/>
</dbReference>
<dbReference type="STRING" id="27835.A0A158QZU3"/>
<feature type="domain" description="BCD1 alpha/beta" evidence="1">
    <location>
        <begin position="174"/>
        <end position="306"/>
    </location>
</feature>
<dbReference type="Proteomes" id="UP000271162">
    <property type="component" value="Unassembled WGS sequence"/>
</dbReference>
<accession>A0A158QZU3</accession>
<proteinExistence type="predicted"/>
<feature type="domain" description="BCD1 alpha/beta" evidence="1">
    <location>
        <begin position="1014"/>
        <end position="1148"/>
    </location>
</feature>
<name>A0A158QZU3_NIPBR</name>
<organism evidence="4">
    <name type="scientific">Nippostrongylus brasiliensis</name>
    <name type="common">Rat hookworm</name>
    <dbReference type="NCBI Taxonomy" id="27835"/>
    <lineage>
        <taxon>Eukaryota</taxon>
        <taxon>Metazoa</taxon>
        <taxon>Ecdysozoa</taxon>
        <taxon>Nematoda</taxon>
        <taxon>Chromadorea</taxon>
        <taxon>Rhabditida</taxon>
        <taxon>Rhabditina</taxon>
        <taxon>Rhabditomorpha</taxon>
        <taxon>Strongyloidea</taxon>
        <taxon>Heligmosomidae</taxon>
        <taxon>Nippostrongylus</taxon>
    </lineage>
</organism>
<evidence type="ECO:0000313" key="3">
    <source>
        <dbReference type="Proteomes" id="UP000271162"/>
    </source>
</evidence>
<evidence type="ECO:0000259" key="1">
    <source>
        <dbReference type="Pfam" id="PF25790"/>
    </source>
</evidence>
<sequence length="1219" mass="138727">MAFRDWRVFATLAVEDRGLFMASLQWQRVLNMGMHIEPHFIKNGTLEYSFVCAELQKRGIDAPRMCWSWDKPIPLLPGFFPENFPPFYSFSTDMTVEEEISAVQQMCAEKRSGKDASGDDAPAKQMVAPSTSISLDSLLHLRSDIRSDRERLLMDMAASRLFSLSFSMESSVGSSRYDLVTDAILWSVDFTFHLDTSVGPKQETFVVDDTSERDVLRPMFFLQHINTVIVFNDIPDSITIEFEKAGRRSENAINVFFVTPHVAGINAEAGYTLINQDDTLLDVIRGKHVIDRPRFLIVLKSQSMKFLRKAPNASIPSNTFLQPQFPVADQFGMPNPNIAPCSQAMFSAQPFPSEYSNLVVLTSKSQSAARPIATKVVSATTSGPSAKACTSAVTSSQQASTDLEMRSVTAKKGTGSSYTPEQMAERDIAKIMSYSWTIQKKIILSFPLKRALNLFYYLRHTRRTMQRNNVMSLLPNRLQTFGVAKLPVSWKLTDRLPMMLGYKPLTGIIPINQFEIDDAADDENFEKIAMSADPQYAAHKKTKQMLELSRSEMAYWDYDMVGAASDFKEALDKMNFTRLVNLAFHLKRFPPRKNTNFTKKLKKYLFSSLDAQGVIFSARWKLDQPIPKKPRCMKVFPRVEEVFHVEHFPNYKENRTWDEIANPSEPVFPESEKPKGGTPEPITSFAATIVSRRKGIPTLFRDVNMWLKKSNQKGIDTYISGGSTIGQELDCQCSYDARTDLILWSVQMKLEAFKDGVFEEGIFHIHKVYDFDSLQSILRNFVFDVASRRHSLADEFKPTIRDDGMKFIEMFMKDFADVDPPIPVLKCKEEEEIPKTDAPKEKSPEPKGLDIVPHMETLLAKEVAFTLTPTQVAASDLEVLKGQPWDDQKFLVSVMPWDRVAALILYLRSANNDDHLKNLLILCELRLEKVGIGPIPEDWLTTHKVPTLPGYSPSMFPPFLTFGMAEVPLNAKSMFDVKNIAEELAALKDSAKLELPRLLIRFEPRNHVEQRLLSETTSRQIHFAFSMIPLEENDKTRFDITSRSILWSVDVVFSAKADGKSEVVRQAVQEFTGEDKVIDLFRPETTEDDMRSVDVLFAVPRIGTAKFDVERYQRLKLSHCLMESLRDKVVINRPKFLIILKEHSSMFSTKLMRANEEKALVEFYGSQRQLTQPKSTGAQFLGLFDAVHENLLRELISLREMEYLLSKGSSLWCLPEFLP</sequence>
<reference evidence="4" key="1">
    <citation type="submission" date="2016-04" db="UniProtKB">
        <authorList>
            <consortium name="WormBaseParasite"/>
        </authorList>
    </citation>
    <scope>IDENTIFICATION</scope>
</reference>
<dbReference type="Pfam" id="PF25790">
    <property type="entry name" value="BCD1"/>
    <property type="match status" value="2"/>
</dbReference>
<reference evidence="2 3" key="2">
    <citation type="submission" date="2018-11" db="EMBL/GenBank/DDBJ databases">
        <authorList>
            <consortium name="Pathogen Informatics"/>
        </authorList>
    </citation>
    <scope>NUCLEOTIDE SEQUENCE [LARGE SCALE GENOMIC DNA]</scope>
</reference>
<dbReference type="WBParaSite" id="NBR_0001071001-mRNA-1">
    <property type="protein sequence ID" value="NBR_0001071001-mRNA-1"/>
    <property type="gene ID" value="NBR_0001071001"/>
</dbReference>
<protein>
    <submittedName>
        <fullName evidence="4">SP-RING-type domain-containing protein</fullName>
    </submittedName>
</protein>
<evidence type="ECO:0000313" key="4">
    <source>
        <dbReference type="WBParaSite" id="NBR_0001071001-mRNA-1"/>
    </source>
</evidence>
<dbReference type="AlphaFoldDB" id="A0A158QZU3"/>
<keyword evidence="3" id="KW-1185">Reference proteome</keyword>
<dbReference type="EMBL" id="UYSL01020369">
    <property type="protein sequence ID" value="VDL74300.1"/>
    <property type="molecule type" value="Genomic_DNA"/>
</dbReference>
<gene>
    <name evidence="2" type="ORF">NBR_LOCUS10711</name>
</gene>
<evidence type="ECO:0000313" key="2">
    <source>
        <dbReference type="EMBL" id="VDL74300.1"/>
    </source>
</evidence>